<evidence type="ECO:0000313" key="9">
    <source>
        <dbReference type="EMBL" id="KAA8900673.1"/>
    </source>
</evidence>
<dbReference type="Proteomes" id="UP000761534">
    <property type="component" value="Unassembled WGS sequence"/>
</dbReference>
<feature type="disulfide bond" evidence="5">
    <location>
        <begin position="24"/>
        <end position="64"/>
    </location>
</feature>
<feature type="disulfide bond" evidence="5">
    <location>
        <begin position="28"/>
        <end position="59"/>
    </location>
</feature>
<comment type="caution">
    <text evidence="5">Lacks conserved residue(s) required for the propagation of feature annotation.</text>
</comment>
<reference evidence="9" key="1">
    <citation type="journal article" date="2019" name="G3 (Bethesda)">
        <title>Genome Assemblies of Two Rare Opportunistic Yeast Pathogens: Diutina rugosa (syn. Candida rugosa) and Trichomonascus ciferrii (syn. Candida ciferrii).</title>
        <authorList>
            <person name="Mixao V."/>
            <person name="Saus E."/>
            <person name="Hansen A.P."/>
            <person name="Lass-Florl C."/>
            <person name="Gabaldon T."/>
        </authorList>
    </citation>
    <scope>NUCLEOTIDE SEQUENCE</scope>
    <source>
        <strain evidence="9">CBS 4856</strain>
    </source>
</reference>
<evidence type="ECO:0000256" key="2">
    <source>
        <dbReference type="ARBA" id="ARBA00022525"/>
    </source>
</evidence>
<keyword evidence="3 7" id="KW-0732">Signal</keyword>
<evidence type="ECO:0000256" key="6">
    <source>
        <dbReference type="SAM" id="MobiDB-lite"/>
    </source>
</evidence>
<keyword evidence="2" id="KW-0964">Secreted</keyword>
<keyword evidence="4 5" id="KW-1015">Disulfide bond</keyword>
<evidence type="ECO:0000256" key="4">
    <source>
        <dbReference type="ARBA" id="ARBA00023157"/>
    </source>
</evidence>
<feature type="domain" description="CFEM" evidence="8">
    <location>
        <begin position="1"/>
        <end position="106"/>
    </location>
</feature>
<evidence type="ECO:0000313" key="10">
    <source>
        <dbReference type="Proteomes" id="UP000761534"/>
    </source>
</evidence>
<comment type="caution">
    <text evidence="9">The sequence shown here is derived from an EMBL/GenBank/DDBJ whole genome shotgun (WGS) entry which is preliminary data.</text>
</comment>
<dbReference type="VEuPathDB" id="FungiDB:TRICI_006174"/>
<dbReference type="GO" id="GO:0005576">
    <property type="term" value="C:extracellular region"/>
    <property type="evidence" value="ECO:0007669"/>
    <property type="project" value="UniProtKB-SubCell"/>
</dbReference>
<accession>A0A642UKB3</accession>
<evidence type="ECO:0000256" key="3">
    <source>
        <dbReference type="ARBA" id="ARBA00022729"/>
    </source>
</evidence>
<dbReference type="EMBL" id="SWFS01000496">
    <property type="protein sequence ID" value="KAA8900673.1"/>
    <property type="molecule type" value="Genomic_DNA"/>
</dbReference>
<evidence type="ECO:0000259" key="8">
    <source>
        <dbReference type="PROSITE" id="PS52012"/>
    </source>
</evidence>
<dbReference type="AlphaFoldDB" id="A0A642UKB3"/>
<dbReference type="PROSITE" id="PS52012">
    <property type="entry name" value="CFEM"/>
    <property type="match status" value="1"/>
</dbReference>
<organism evidence="9 10">
    <name type="scientific">Trichomonascus ciferrii</name>
    <dbReference type="NCBI Taxonomy" id="44093"/>
    <lineage>
        <taxon>Eukaryota</taxon>
        <taxon>Fungi</taxon>
        <taxon>Dikarya</taxon>
        <taxon>Ascomycota</taxon>
        <taxon>Saccharomycotina</taxon>
        <taxon>Dipodascomycetes</taxon>
        <taxon>Dipodascales</taxon>
        <taxon>Trichomonascaceae</taxon>
        <taxon>Trichomonascus</taxon>
        <taxon>Trichomonascus ciferrii complex</taxon>
    </lineage>
</organism>
<proteinExistence type="predicted"/>
<dbReference type="OrthoDB" id="4095829at2759"/>
<feature type="signal peptide" evidence="7">
    <location>
        <begin position="1"/>
        <end position="19"/>
    </location>
</feature>
<dbReference type="InterPro" id="IPR008427">
    <property type="entry name" value="Extracellular_membr_CFEM_dom"/>
</dbReference>
<feature type="region of interest" description="Disordered" evidence="6">
    <location>
        <begin position="90"/>
        <end position="114"/>
    </location>
</feature>
<gene>
    <name evidence="9" type="ORF">TRICI_006174</name>
</gene>
<name>A0A642UKB3_9ASCO</name>
<feature type="chain" id="PRO_5024854387" description="CFEM domain-containing protein" evidence="7">
    <location>
        <begin position="20"/>
        <end position="218"/>
    </location>
</feature>
<evidence type="ECO:0000256" key="5">
    <source>
        <dbReference type="PROSITE-ProRule" id="PRU01356"/>
    </source>
</evidence>
<sequence length="218" mass="20295">MKFSTALLTAVGAAGLVSATTPACVLACVAEVSRKADCDNDLANISCLCDKAGGDIKSCLKSKCGDLVDDATSSVESSCKAQGANLNENAKASSSSSAASATSSSSSNNGTSSAAEATSTSAAAGNSTVAVSTSSAPVTATQGAVTTAGSSSAGASEVASTAGGASATAASSSSSPEEVASSSAAAASAATSAVDQTNSAAGLALSPLALVAAVAYIL</sequence>
<keyword evidence="10" id="KW-1185">Reference proteome</keyword>
<dbReference type="SMART" id="SM00747">
    <property type="entry name" value="CFEM"/>
    <property type="match status" value="1"/>
</dbReference>
<comment type="subcellular location">
    <subcellularLocation>
        <location evidence="1">Secreted</location>
    </subcellularLocation>
</comment>
<dbReference type="Pfam" id="PF05730">
    <property type="entry name" value="CFEM"/>
    <property type="match status" value="1"/>
</dbReference>
<evidence type="ECO:0000256" key="1">
    <source>
        <dbReference type="ARBA" id="ARBA00004613"/>
    </source>
</evidence>
<evidence type="ECO:0000256" key="7">
    <source>
        <dbReference type="SAM" id="SignalP"/>
    </source>
</evidence>
<protein>
    <recommendedName>
        <fullName evidence="8">CFEM domain-containing protein</fullName>
    </recommendedName>
</protein>
<feature type="compositionally biased region" description="Low complexity" evidence="6">
    <location>
        <begin position="92"/>
        <end position="114"/>
    </location>
</feature>